<protein>
    <recommendedName>
        <fullName evidence="3">HTH rpiR-type domain-containing protein</fullName>
    </recommendedName>
</protein>
<sequence length="46" mass="5120">MGMIENGRNILATTRFLLPSLTAAEKRVAEFVLASPKEVTRMSLKK</sequence>
<gene>
    <name evidence="1" type="ORF">CLOHYLEM_07851</name>
</gene>
<reference evidence="1" key="2">
    <citation type="submission" date="2013-06" db="EMBL/GenBank/DDBJ databases">
        <title>Draft genome sequence of Clostridium hylemonae (DSM 15053).</title>
        <authorList>
            <person name="Sudarsanam P."/>
            <person name="Ley R."/>
            <person name="Guruge J."/>
            <person name="Turnbaugh P.J."/>
            <person name="Mahowald M."/>
            <person name="Liep D."/>
            <person name="Gordon J."/>
        </authorList>
    </citation>
    <scope>NUCLEOTIDE SEQUENCE</scope>
    <source>
        <strain evidence="1">DSM 15053</strain>
    </source>
</reference>
<dbReference type="Proteomes" id="UP000004893">
    <property type="component" value="Unassembled WGS sequence"/>
</dbReference>
<evidence type="ECO:0000313" key="2">
    <source>
        <dbReference type="Proteomes" id="UP000004893"/>
    </source>
</evidence>
<keyword evidence="2" id="KW-1185">Reference proteome</keyword>
<dbReference type="HOGENOM" id="CLU_3192786_0_0_9"/>
<dbReference type="InterPro" id="IPR036388">
    <property type="entry name" value="WH-like_DNA-bd_sf"/>
</dbReference>
<evidence type="ECO:0008006" key="3">
    <source>
        <dbReference type="Google" id="ProtNLM"/>
    </source>
</evidence>
<reference evidence="1" key="1">
    <citation type="submission" date="2009-02" db="EMBL/GenBank/DDBJ databases">
        <authorList>
            <person name="Fulton L."/>
            <person name="Clifton S."/>
            <person name="Fulton B."/>
            <person name="Xu J."/>
            <person name="Minx P."/>
            <person name="Pepin K.H."/>
            <person name="Johnson M."/>
            <person name="Bhonagiri V."/>
            <person name="Nash W.E."/>
            <person name="Mardis E.R."/>
            <person name="Wilson R.K."/>
        </authorList>
    </citation>
    <scope>NUCLEOTIDE SEQUENCE [LARGE SCALE GENOMIC DNA]</scope>
    <source>
        <strain evidence="1">DSM 15053</strain>
    </source>
</reference>
<name>C0C6W2_9FIRM</name>
<dbReference type="AlphaFoldDB" id="C0C6W2"/>
<feature type="non-terminal residue" evidence="1">
    <location>
        <position position="46"/>
    </location>
</feature>
<dbReference type="Gene3D" id="1.10.10.10">
    <property type="entry name" value="Winged helix-like DNA-binding domain superfamily/Winged helix DNA-binding domain"/>
    <property type="match status" value="1"/>
</dbReference>
<evidence type="ECO:0000313" key="1">
    <source>
        <dbReference type="EMBL" id="EEG72085.1"/>
    </source>
</evidence>
<proteinExistence type="predicted"/>
<organism evidence="1 2">
    <name type="scientific">[Clostridium] hylemonae DSM 15053</name>
    <dbReference type="NCBI Taxonomy" id="553973"/>
    <lineage>
        <taxon>Bacteria</taxon>
        <taxon>Bacillati</taxon>
        <taxon>Bacillota</taxon>
        <taxon>Clostridia</taxon>
        <taxon>Lachnospirales</taxon>
        <taxon>Lachnospiraceae</taxon>
    </lineage>
</organism>
<comment type="caution">
    <text evidence="1">The sequence shown here is derived from an EMBL/GenBank/DDBJ whole genome shotgun (WGS) entry which is preliminary data.</text>
</comment>
<accession>C0C6W2</accession>
<dbReference type="EMBL" id="ABYI02000101">
    <property type="protein sequence ID" value="EEG72085.1"/>
    <property type="molecule type" value="Genomic_DNA"/>
</dbReference>